<dbReference type="InterPro" id="IPR036277">
    <property type="entry name" value="SMC_hinge_sf"/>
</dbReference>
<proteinExistence type="inferred from homology"/>
<dbReference type="GO" id="GO:0003677">
    <property type="term" value="F:DNA binding"/>
    <property type="evidence" value="ECO:0007669"/>
    <property type="project" value="UniProtKB-UniRule"/>
</dbReference>
<evidence type="ECO:0000256" key="6">
    <source>
        <dbReference type="HAMAP-Rule" id="MF_01894"/>
    </source>
</evidence>
<reference evidence="9" key="1">
    <citation type="journal article" date="2017" name="Proc. Natl. Acad. Sci. U.S.A.">
        <title>Simulation of Deepwater Horizon oil plume reveals substrate specialization within a complex community of hydrocarbon-degraders.</title>
        <authorList>
            <person name="Hu P."/>
            <person name="Dubinsky E.A."/>
            <person name="Probst A.J."/>
            <person name="Wang J."/>
            <person name="Sieber C.M.K."/>
            <person name="Tom L.M."/>
            <person name="Gardinali P."/>
            <person name="Banfield J.F."/>
            <person name="Atlas R.M."/>
            <person name="Andersen G.L."/>
        </authorList>
    </citation>
    <scope>NUCLEOTIDE SEQUENCE [LARGE SCALE GENOMIC DNA]</scope>
</reference>
<comment type="domain">
    <text evidence="6">Contains large globular domains required for ATP hydrolysis at each terminus and a third globular domain forming a flexible hinge near the middle of the molecule. These domains are separated by coiled-coil structures.</text>
</comment>
<dbReference type="CDD" id="cd03278">
    <property type="entry name" value="ABC_SMC_barmotin"/>
    <property type="match status" value="1"/>
</dbReference>
<comment type="similarity">
    <text evidence="6">Belongs to the SMC family.</text>
</comment>
<sequence>MKLKRLIVQGFKSFKDRTTIHFDDGITGIVGPNGCGKSNIVDALFWVMGEQSAKHLRGKTMKDLIFAGSSKYNPGSFAEVTLVLDNDTGKHIHIGNKVSSPSEIQLTRKLYKNGETEYRINNVPARLKDIQEVFMDTGAGAKSYSIIAQGEINRLVQAKPEERRTMIEDVAGITKFKLRKKESLKKIEQTQQNLNRLQDLQSEIEKNLKALQKQAEKAERAKSLKEKVKRNDIVVHAHKAYDLLKDLRDGRVLLNEKSLELEGWGTRKNSLEISLEEERFKKEEQTEKLEILQTERNEISTRLATSEERFNNLCKTLTDKESLIETRQKEMSELQEELVEREAKIEELETSMTDLQAKNEESVNFEEVEEKIELMKEELELKTEQVDSLKLGLEEEKSELSKLEQTLFQNTSKLEEFAANLQDITEEIEVLEKQYSGVSTQIADERDAVHAAEELASDLSEKEIEFKSVIENLISANKEVELELKDKSKAFITTESKLASLKEISAAMDGVREGAVEFLENVDSENYQLLGNLINCEEDHAKAVQNLLCDFMDTLVSTENDITPVLEWCKTNNEKALEFLVPNKNGEMTSEESVERLRVATGGDIIPVHQLLNLPEEYKSKLIPFFDGYFIASELNPEAINLVSDSINFKAISSADGKSLIRNVGNGKILTMIGSSEGQGVVERNNQIIELEKNLEVLEVEVKEIEEKCEISATTLDDKRDEQELLRDQLSEAKSDFAAKKSALDSKLAGMETGNARLDILTNRKSEISKSRFDLLESEDNLSKKKNVLTEELEDKTSRYEELNEELIDFKSTYETERESYMEKQVEINTFKERVNSFQSQIDDISSQMEKQTSRIDSNKELVEKYHEEIEETNNQIDLLEDSNQSMATELTDRDDILNIMKDDLTQLLLAMQEREDEAKELNKKINKNEKDITEYELKLTQWQNEEVEVVKNVFEKYQIDLRDAIGGFLEYEEDDFTDLLDVQQMYFMETETGLQVVEKEAYEFTRRYGQDLKDCASKLKNYKQEYGRLGEINWQAIEDFDRQKLRFDFLKVQEVELSQSLEDLEVAIAQIDEKSKERFKIAFEEVDVRFRKVFPIIFGGGEAMLKITGDINDTECGVDIIAKPPGKKMQNINLMSGGEKAMTAVSLIFSIFLVKPAPFCLLDEVDAPLDDANVGRFNELLREMSSESQFILITHNKKTMELNDTLYGVTMQEPGVSTAVSVQLH</sequence>
<dbReference type="GO" id="GO:0007059">
    <property type="term" value="P:chromosome segregation"/>
    <property type="evidence" value="ECO:0007669"/>
    <property type="project" value="UniProtKB-UniRule"/>
</dbReference>
<keyword evidence="3 6" id="KW-0067">ATP-binding</keyword>
<dbReference type="Gene3D" id="3.40.50.300">
    <property type="entry name" value="P-loop containing nucleotide triphosphate hydrolases"/>
    <property type="match status" value="2"/>
</dbReference>
<evidence type="ECO:0000256" key="3">
    <source>
        <dbReference type="ARBA" id="ARBA00022840"/>
    </source>
</evidence>
<dbReference type="InterPro" id="IPR024704">
    <property type="entry name" value="SMC"/>
</dbReference>
<feature type="coiled-coil region" evidence="6">
    <location>
        <begin position="856"/>
        <end position="946"/>
    </location>
</feature>
<dbReference type="GO" id="GO:0005694">
    <property type="term" value="C:chromosome"/>
    <property type="evidence" value="ECO:0007669"/>
    <property type="project" value="InterPro"/>
</dbReference>
<keyword evidence="4 6" id="KW-0175">Coiled coil</keyword>
<dbReference type="AlphaFoldDB" id="A0A1Y5F6J4"/>
<dbReference type="GO" id="GO:0006260">
    <property type="term" value="P:DNA replication"/>
    <property type="evidence" value="ECO:0007669"/>
    <property type="project" value="UniProtKB-UniRule"/>
</dbReference>
<evidence type="ECO:0000313" key="9">
    <source>
        <dbReference type="Proteomes" id="UP000196531"/>
    </source>
</evidence>
<evidence type="ECO:0000259" key="7">
    <source>
        <dbReference type="Pfam" id="PF02463"/>
    </source>
</evidence>
<keyword evidence="5 6" id="KW-0238">DNA-binding</keyword>
<dbReference type="HAMAP" id="MF_01894">
    <property type="entry name" value="Smc_prok"/>
    <property type="match status" value="1"/>
</dbReference>
<dbReference type="Pfam" id="PF02463">
    <property type="entry name" value="SMC_N"/>
    <property type="match status" value="1"/>
</dbReference>
<dbReference type="PANTHER" id="PTHR43977">
    <property type="entry name" value="STRUCTURAL MAINTENANCE OF CHROMOSOMES PROTEIN 3"/>
    <property type="match status" value="1"/>
</dbReference>
<feature type="coiled-coil region" evidence="6">
    <location>
        <begin position="275"/>
        <end position="490"/>
    </location>
</feature>
<comment type="subcellular location">
    <subcellularLocation>
        <location evidence="6">Cytoplasm</location>
    </subcellularLocation>
</comment>
<feature type="coiled-coil region" evidence="6">
    <location>
        <begin position="779"/>
        <end position="820"/>
    </location>
</feature>
<comment type="function">
    <text evidence="6">Required for chromosome condensation and partitioning.</text>
</comment>
<evidence type="ECO:0000256" key="2">
    <source>
        <dbReference type="ARBA" id="ARBA00022741"/>
    </source>
</evidence>
<dbReference type="InterPro" id="IPR027417">
    <property type="entry name" value="P-loop_NTPase"/>
</dbReference>
<evidence type="ECO:0000313" key="8">
    <source>
        <dbReference type="EMBL" id="OUR93679.1"/>
    </source>
</evidence>
<dbReference type="SUPFAM" id="SSF52540">
    <property type="entry name" value="P-loop containing nucleoside triphosphate hydrolases"/>
    <property type="match status" value="1"/>
</dbReference>
<dbReference type="SUPFAM" id="SSF75553">
    <property type="entry name" value="Smc hinge domain"/>
    <property type="match status" value="1"/>
</dbReference>
<feature type="binding site" evidence="6">
    <location>
        <begin position="32"/>
        <end position="39"/>
    </location>
    <ligand>
        <name>ATP</name>
        <dbReference type="ChEBI" id="CHEBI:30616"/>
    </ligand>
</feature>
<dbReference type="GO" id="GO:0005737">
    <property type="term" value="C:cytoplasm"/>
    <property type="evidence" value="ECO:0007669"/>
    <property type="project" value="UniProtKB-SubCell"/>
</dbReference>
<dbReference type="GO" id="GO:0005524">
    <property type="term" value="F:ATP binding"/>
    <property type="evidence" value="ECO:0007669"/>
    <property type="project" value="UniProtKB-UniRule"/>
</dbReference>
<dbReference type="InterPro" id="IPR011890">
    <property type="entry name" value="SMC_prok"/>
</dbReference>
<dbReference type="NCBIfam" id="TIGR02168">
    <property type="entry name" value="SMC_prok_B"/>
    <property type="match status" value="1"/>
</dbReference>
<evidence type="ECO:0000256" key="5">
    <source>
        <dbReference type="ARBA" id="ARBA00023125"/>
    </source>
</evidence>
<keyword evidence="2 6" id="KW-0547">Nucleotide-binding</keyword>
<accession>A0A1Y5F6J4</accession>
<evidence type="ECO:0000256" key="1">
    <source>
        <dbReference type="ARBA" id="ARBA00022490"/>
    </source>
</evidence>
<protein>
    <recommendedName>
        <fullName evidence="6">Chromosome partition protein Smc</fullName>
    </recommendedName>
</protein>
<evidence type="ECO:0000256" key="4">
    <source>
        <dbReference type="ARBA" id="ARBA00023054"/>
    </source>
</evidence>
<dbReference type="GO" id="GO:0030261">
    <property type="term" value="P:chromosome condensation"/>
    <property type="evidence" value="ECO:0007669"/>
    <property type="project" value="InterPro"/>
</dbReference>
<feature type="coiled-coil region" evidence="6">
    <location>
        <begin position="681"/>
        <end position="736"/>
    </location>
</feature>
<keyword evidence="1 6" id="KW-0963">Cytoplasm</keyword>
<dbReference type="Proteomes" id="UP000196531">
    <property type="component" value="Unassembled WGS sequence"/>
</dbReference>
<comment type="caution">
    <text evidence="8">The sequence shown here is derived from an EMBL/GenBank/DDBJ whole genome shotgun (WGS) entry which is preliminary data.</text>
</comment>
<comment type="subunit">
    <text evidence="6">Homodimer.</text>
</comment>
<dbReference type="PIRSF" id="PIRSF005719">
    <property type="entry name" value="SMC"/>
    <property type="match status" value="1"/>
</dbReference>
<dbReference type="EMBL" id="MAAO01000015">
    <property type="protein sequence ID" value="OUR93679.1"/>
    <property type="molecule type" value="Genomic_DNA"/>
</dbReference>
<feature type="coiled-coil region" evidence="6">
    <location>
        <begin position="180"/>
        <end position="231"/>
    </location>
</feature>
<gene>
    <name evidence="6" type="primary">smc</name>
    <name evidence="8" type="ORF">A9Q84_19645</name>
</gene>
<dbReference type="GO" id="GO:0016887">
    <property type="term" value="F:ATP hydrolysis activity"/>
    <property type="evidence" value="ECO:0007669"/>
    <property type="project" value="InterPro"/>
</dbReference>
<dbReference type="GO" id="GO:0007062">
    <property type="term" value="P:sister chromatid cohesion"/>
    <property type="evidence" value="ECO:0007669"/>
    <property type="project" value="InterPro"/>
</dbReference>
<name>A0A1Y5F6J4_9BACT</name>
<organism evidence="8 9">
    <name type="scientific">Halobacteriovorax marinus</name>
    <dbReference type="NCBI Taxonomy" id="97084"/>
    <lineage>
        <taxon>Bacteria</taxon>
        <taxon>Pseudomonadati</taxon>
        <taxon>Bdellovibrionota</taxon>
        <taxon>Bacteriovoracia</taxon>
        <taxon>Bacteriovoracales</taxon>
        <taxon>Halobacteriovoraceae</taxon>
        <taxon>Halobacteriovorax</taxon>
    </lineage>
</organism>
<feature type="domain" description="RecF/RecN/SMC N-terminal" evidence="7">
    <location>
        <begin position="3"/>
        <end position="1218"/>
    </location>
</feature>
<dbReference type="InterPro" id="IPR003395">
    <property type="entry name" value="RecF/RecN/SMC_N"/>
</dbReference>